<keyword evidence="5" id="KW-1185">Reference proteome</keyword>
<reference evidence="5" key="2">
    <citation type="submission" date="2011-02" db="EMBL/GenBank/DDBJ databases">
        <title>The complete genome of Syntrophobotulus glycolicus DSM 8271.</title>
        <authorList>
            <person name="Lucas S."/>
            <person name="Copeland A."/>
            <person name="Lapidus A."/>
            <person name="Bruce D."/>
            <person name="Goodwin L."/>
            <person name="Pitluck S."/>
            <person name="Kyrpides N."/>
            <person name="Mavromatis K."/>
            <person name="Pagani I."/>
            <person name="Ivanova N."/>
            <person name="Mikhailova N."/>
            <person name="Chertkov O."/>
            <person name="Held B."/>
            <person name="Detter J.C."/>
            <person name="Tapia R."/>
            <person name="Han C."/>
            <person name="Land M."/>
            <person name="Hauser L."/>
            <person name="Markowitz V."/>
            <person name="Cheng J.-F."/>
            <person name="Hugenholtz P."/>
            <person name="Woyke T."/>
            <person name="Wu D."/>
            <person name="Spring S."/>
            <person name="Schroeder M."/>
            <person name="Brambilla E."/>
            <person name="Klenk H.-P."/>
            <person name="Eisen J.A."/>
        </authorList>
    </citation>
    <scope>NUCLEOTIDE SEQUENCE [LARGE SCALE GENOMIC DNA]</scope>
    <source>
        <strain evidence="5">DSM 8271 / FlGlyR</strain>
    </source>
</reference>
<feature type="transmembrane region" description="Helical" evidence="2">
    <location>
        <begin position="136"/>
        <end position="153"/>
    </location>
</feature>
<gene>
    <name evidence="4" type="ordered locus">Sgly_2818</name>
</gene>
<protein>
    <submittedName>
        <fullName evidence="4">SNARE associated Golgi protein-like protein</fullName>
    </submittedName>
</protein>
<dbReference type="GO" id="GO:0005886">
    <property type="term" value="C:plasma membrane"/>
    <property type="evidence" value="ECO:0007669"/>
    <property type="project" value="TreeGrafter"/>
</dbReference>
<keyword evidence="2" id="KW-0472">Membrane</keyword>
<dbReference type="Pfam" id="PF09335">
    <property type="entry name" value="VTT_dom"/>
    <property type="match status" value="1"/>
</dbReference>
<feature type="domain" description="VTT" evidence="3">
    <location>
        <begin position="32"/>
        <end position="156"/>
    </location>
</feature>
<proteinExistence type="inferred from homology"/>
<feature type="transmembrane region" description="Helical" evidence="2">
    <location>
        <begin position="12"/>
        <end position="32"/>
    </location>
</feature>
<dbReference type="eggNOG" id="COG0586">
    <property type="taxonomic scope" value="Bacteria"/>
</dbReference>
<keyword evidence="2" id="KW-0812">Transmembrane</keyword>
<reference evidence="4 5" key="1">
    <citation type="journal article" date="2011" name="Stand. Genomic Sci.">
        <title>Complete genome sequence of Syntrophobotulus glycolicus type strain (FlGlyR).</title>
        <authorList>
            <person name="Han C."/>
            <person name="Mwirichia R."/>
            <person name="Chertkov O."/>
            <person name="Held B."/>
            <person name="Lapidus A."/>
            <person name="Nolan M."/>
            <person name="Lucas S."/>
            <person name="Hammon N."/>
            <person name="Deshpande S."/>
            <person name="Cheng J.F."/>
            <person name="Tapia R."/>
            <person name="Goodwin L."/>
            <person name="Pitluck S."/>
            <person name="Huntemann M."/>
            <person name="Liolios K."/>
            <person name="Ivanova N."/>
            <person name="Pagani I."/>
            <person name="Mavromatis K."/>
            <person name="Ovchinikova G."/>
            <person name="Pati A."/>
            <person name="Chen A."/>
            <person name="Palaniappan K."/>
            <person name="Land M."/>
            <person name="Hauser L."/>
            <person name="Brambilla E.M."/>
            <person name="Rohde M."/>
            <person name="Spring S."/>
            <person name="Sikorski J."/>
            <person name="Goker M."/>
            <person name="Woyke T."/>
            <person name="Bristow J."/>
            <person name="Eisen J.A."/>
            <person name="Markowitz V."/>
            <person name="Hugenholtz P."/>
            <person name="Kyrpides N.C."/>
            <person name="Klenk H.P."/>
            <person name="Detter J.C."/>
        </authorList>
    </citation>
    <scope>NUCLEOTIDE SEQUENCE [LARGE SCALE GENOMIC DNA]</scope>
    <source>
        <strain evidence="5">DSM 8271 / FlGlyR</strain>
    </source>
</reference>
<dbReference type="KEGG" id="sgy:Sgly_2818"/>
<feature type="transmembrane region" description="Helical" evidence="2">
    <location>
        <begin position="52"/>
        <end position="74"/>
    </location>
</feature>
<evidence type="ECO:0000256" key="2">
    <source>
        <dbReference type="SAM" id="Phobius"/>
    </source>
</evidence>
<dbReference type="InterPro" id="IPR051311">
    <property type="entry name" value="DedA_domain"/>
</dbReference>
<dbReference type="STRING" id="645991.Sgly_2818"/>
<dbReference type="AlphaFoldDB" id="F0SYH6"/>
<organism evidence="4 5">
    <name type="scientific">Syntrophobotulus glycolicus (strain DSM 8271 / FlGlyR)</name>
    <dbReference type="NCBI Taxonomy" id="645991"/>
    <lineage>
        <taxon>Bacteria</taxon>
        <taxon>Bacillati</taxon>
        <taxon>Bacillota</taxon>
        <taxon>Clostridia</taxon>
        <taxon>Eubacteriales</taxon>
        <taxon>Desulfitobacteriaceae</taxon>
        <taxon>Syntrophobotulus</taxon>
    </lineage>
</organism>
<sequence length="212" mass="24132">MGIEQLALSLIYQYKYFALVLLLSLGLAGIPLPDEVLMISSGFMSTLGILGFFKAIVASSIGSFIGMNVSYFIGTQLDKMLSHRLNSPKIKNGLKTAEYWFNKYGERLIVIGYFFPGLRHFTAYFSGMSRYCYKRYLLLVALGAVLWSTFFITLGKLLGEHWRKFAIILHKNLLYIGIIIVIAMIGFYFIKLRKKQMTNEPTEMNKMPGTND</sequence>
<evidence type="ECO:0000313" key="5">
    <source>
        <dbReference type="Proteomes" id="UP000007488"/>
    </source>
</evidence>
<evidence type="ECO:0000259" key="3">
    <source>
        <dbReference type="Pfam" id="PF09335"/>
    </source>
</evidence>
<keyword evidence="2" id="KW-1133">Transmembrane helix</keyword>
<dbReference type="OrthoDB" id="9782291at2"/>
<dbReference type="PANTHER" id="PTHR42709:SF9">
    <property type="entry name" value="ALKALINE PHOSPHATASE LIKE PROTEIN"/>
    <property type="match status" value="1"/>
</dbReference>
<evidence type="ECO:0000256" key="1">
    <source>
        <dbReference type="ARBA" id="ARBA00010792"/>
    </source>
</evidence>
<accession>F0SYH6</accession>
<dbReference type="Proteomes" id="UP000007488">
    <property type="component" value="Chromosome"/>
</dbReference>
<dbReference type="RefSeq" id="WP_013625908.1">
    <property type="nucleotide sequence ID" value="NC_015172.1"/>
</dbReference>
<comment type="similarity">
    <text evidence="1">Belongs to the DedA family.</text>
</comment>
<dbReference type="HOGENOM" id="CLU_044208_1_0_9"/>
<dbReference type="InterPro" id="IPR032816">
    <property type="entry name" value="VTT_dom"/>
</dbReference>
<evidence type="ECO:0000313" key="4">
    <source>
        <dbReference type="EMBL" id="ADY57088.1"/>
    </source>
</evidence>
<name>F0SYH6_SYNGF</name>
<dbReference type="EMBL" id="CP002547">
    <property type="protein sequence ID" value="ADY57088.1"/>
    <property type="molecule type" value="Genomic_DNA"/>
</dbReference>
<dbReference type="PANTHER" id="PTHR42709">
    <property type="entry name" value="ALKALINE PHOSPHATASE LIKE PROTEIN"/>
    <property type="match status" value="1"/>
</dbReference>
<feature type="transmembrane region" description="Helical" evidence="2">
    <location>
        <begin position="173"/>
        <end position="190"/>
    </location>
</feature>